<keyword evidence="7 11" id="KW-0238">DNA-binding</keyword>
<dbReference type="GO" id="GO:0005634">
    <property type="term" value="C:nucleus"/>
    <property type="evidence" value="ECO:0007669"/>
    <property type="project" value="UniProtKB-SubCell"/>
</dbReference>
<dbReference type="SUPFAM" id="SSF57716">
    <property type="entry name" value="Glucocorticoid receptor-like (DNA-binding domain)"/>
    <property type="match status" value="1"/>
</dbReference>
<dbReference type="SUPFAM" id="SSF48508">
    <property type="entry name" value="Nuclear receptor ligand-binding domain"/>
    <property type="match status" value="1"/>
</dbReference>
<keyword evidence="9 11" id="KW-0675">Receptor</keyword>
<keyword evidence="5 11" id="KW-0862">Zinc</keyword>
<dbReference type="CDD" id="cd06960">
    <property type="entry name" value="NR_DBD_HNF4A"/>
    <property type="match status" value="1"/>
</dbReference>
<dbReference type="GO" id="GO:0003700">
    <property type="term" value="F:DNA-binding transcription factor activity"/>
    <property type="evidence" value="ECO:0007669"/>
    <property type="project" value="InterPro"/>
</dbReference>
<dbReference type="PRINTS" id="PR00047">
    <property type="entry name" value="STROIDFINGER"/>
</dbReference>
<accession>A0A914DZP5</accession>
<evidence type="ECO:0000256" key="5">
    <source>
        <dbReference type="ARBA" id="ARBA00022833"/>
    </source>
</evidence>
<dbReference type="InterPro" id="IPR013088">
    <property type="entry name" value="Znf_NHR/GATA"/>
</dbReference>
<evidence type="ECO:0000256" key="2">
    <source>
        <dbReference type="ARBA" id="ARBA00005993"/>
    </source>
</evidence>
<keyword evidence="8 11" id="KW-0804">Transcription</keyword>
<dbReference type="Gene3D" id="1.10.565.10">
    <property type="entry name" value="Retinoid X Receptor"/>
    <property type="match status" value="1"/>
</dbReference>
<dbReference type="InterPro" id="IPR035500">
    <property type="entry name" value="NHR-like_dom_sf"/>
</dbReference>
<comment type="subcellular location">
    <subcellularLocation>
        <location evidence="1 11">Nucleus</location>
    </subcellularLocation>
</comment>
<keyword evidence="10 11" id="KW-0539">Nucleus</keyword>
<feature type="domain" description="NR LBD" evidence="13">
    <location>
        <begin position="208"/>
        <end position="505"/>
    </location>
</feature>
<keyword evidence="3 11" id="KW-0479">Metal-binding</keyword>
<dbReference type="InterPro" id="IPR049636">
    <property type="entry name" value="HNF4-like_DBD"/>
</dbReference>
<dbReference type="InterPro" id="IPR000536">
    <property type="entry name" value="Nucl_hrmn_rcpt_lig-bd"/>
</dbReference>
<evidence type="ECO:0000256" key="1">
    <source>
        <dbReference type="ARBA" id="ARBA00004123"/>
    </source>
</evidence>
<evidence type="ECO:0000256" key="4">
    <source>
        <dbReference type="ARBA" id="ARBA00022771"/>
    </source>
</evidence>
<dbReference type="Proteomes" id="UP000887540">
    <property type="component" value="Unplaced"/>
</dbReference>
<keyword evidence="6 11" id="KW-0805">Transcription regulation</keyword>
<dbReference type="WBParaSite" id="ACRNAN_scaffold4559.g31720.t1">
    <property type="protein sequence ID" value="ACRNAN_scaffold4559.g31720.t1"/>
    <property type="gene ID" value="ACRNAN_scaffold4559.g31720"/>
</dbReference>
<dbReference type="AlphaFoldDB" id="A0A914DZP5"/>
<sequence>MDQFNETQLFWKNSISDSNDSGDTSPMLVDDDIINYECYSKSSFPSFAITDEKGNEEVPTTCLVCGVYTNNYHYDVSSCNGCKTFFRRCVVLSKFYECKRSRQCDIRHNIEGNPCKGCRLGKCIAIGMNPTAIQFPKHIDVDIVLQKFEDFRRTILPHYLSITAKVNSPQENLVKEMNELVYIEVKLRRLRESTYNPDYYLNGSIRDILSQSSIEIAKAENYEKPKEWPLSNDEITAKIVEKIKLMIITGKGCNRDKKNPERKRFWQIIDNILVIDAAKTLPFFHMLDISDQTILLKHISLVNTTLMEGFYSFKNKYDTIVWPDGTTPFKFQQIKKEIFEHKLQNDENKNVYYNDNIIEHNVTSNENIEKSNILEIMARKQPSIYFDSLQEFNYRVLDPFRRVNITEKEYVLLKTLIYCYNAIPELSQYAREILQREANKYSQLLLRYLQLEYGEFQGASKYAELISLISVFFNMAERHRQMYLLNKIAKECSTNARKSNCKLPDIFHEIMHAN</sequence>
<evidence type="ECO:0000313" key="15">
    <source>
        <dbReference type="WBParaSite" id="ACRNAN_scaffold4559.g31720.t1"/>
    </source>
</evidence>
<keyword evidence="4 11" id="KW-0863">Zinc-finger</keyword>
<organism evidence="14 15">
    <name type="scientific">Acrobeloides nanus</name>
    <dbReference type="NCBI Taxonomy" id="290746"/>
    <lineage>
        <taxon>Eukaryota</taxon>
        <taxon>Metazoa</taxon>
        <taxon>Ecdysozoa</taxon>
        <taxon>Nematoda</taxon>
        <taxon>Chromadorea</taxon>
        <taxon>Rhabditida</taxon>
        <taxon>Tylenchina</taxon>
        <taxon>Cephalobomorpha</taxon>
        <taxon>Cephaloboidea</taxon>
        <taxon>Cephalobidae</taxon>
        <taxon>Acrobeloides</taxon>
    </lineage>
</organism>
<proteinExistence type="inferred from homology"/>
<dbReference type="SMART" id="SM00430">
    <property type="entry name" value="HOLI"/>
    <property type="match status" value="1"/>
</dbReference>
<evidence type="ECO:0000259" key="12">
    <source>
        <dbReference type="PROSITE" id="PS51030"/>
    </source>
</evidence>
<evidence type="ECO:0000256" key="10">
    <source>
        <dbReference type="ARBA" id="ARBA00023242"/>
    </source>
</evidence>
<evidence type="ECO:0000259" key="13">
    <source>
        <dbReference type="PROSITE" id="PS51843"/>
    </source>
</evidence>
<protein>
    <submittedName>
        <fullName evidence="15">Nuclear receptor</fullName>
    </submittedName>
</protein>
<comment type="similarity">
    <text evidence="2 11">Belongs to the nuclear hormone receptor family.</text>
</comment>
<dbReference type="Pfam" id="PF00105">
    <property type="entry name" value="zf-C4"/>
    <property type="match status" value="1"/>
</dbReference>
<evidence type="ECO:0000256" key="6">
    <source>
        <dbReference type="ARBA" id="ARBA00023015"/>
    </source>
</evidence>
<keyword evidence="14" id="KW-1185">Reference proteome</keyword>
<evidence type="ECO:0000256" key="7">
    <source>
        <dbReference type="ARBA" id="ARBA00023125"/>
    </source>
</evidence>
<dbReference type="PROSITE" id="PS00031">
    <property type="entry name" value="NUCLEAR_REC_DBD_1"/>
    <property type="match status" value="1"/>
</dbReference>
<evidence type="ECO:0000256" key="8">
    <source>
        <dbReference type="ARBA" id="ARBA00023163"/>
    </source>
</evidence>
<reference evidence="15" key="1">
    <citation type="submission" date="2022-11" db="UniProtKB">
        <authorList>
            <consortium name="WormBaseParasite"/>
        </authorList>
    </citation>
    <scope>IDENTIFICATION</scope>
</reference>
<dbReference type="GO" id="GO:0008270">
    <property type="term" value="F:zinc ion binding"/>
    <property type="evidence" value="ECO:0007669"/>
    <property type="project" value="UniProtKB-KW"/>
</dbReference>
<dbReference type="PROSITE" id="PS51843">
    <property type="entry name" value="NR_LBD"/>
    <property type="match status" value="1"/>
</dbReference>
<evidence type="ECO:0000256" key="3">
    <source>
        <dbReference type="ARBA" id="ARBA00022723"/>
    </source>
</evidence>
<evidence type="ECO:0000256" key="11">
    <source>
        <dbReference type="RuleBase" id="RU004334"/>
    </source>
</evidence>
<dbReference type="InterPro" id="IPR050274">
    <property type="entry name" value="Nuclear_hormone_rcpt_NR2"/>
</dbReference>
<dbReference type="InterPro" id="IPR001628">
    <property type="entry name" value="Znf_hrmn_rcpt"/>
</dbReference>
<dbReference type="SMART" id="SM00399">
    <property type="entry name" value="ZnF_C4"/>
    <property type="match status" value="1"/>
</dbReference>
<dbReference type="Gene3D" id="3.30.50.10">
    <property type="entry name" value="Erythroid Transcription Factor GATA-1, subunit A"/>
    <property type="match status" value="1"/>
</dbReference>
<evidence type="ECO:0000256" key="9">
    <source>
        <dbReference type="ARBA" id="ARBA00023170"/>
    </source>
</evidence>
<evidence type="ECO:0000313" key="14">
    <source>
        <dbReference type="Proteomes" id="UP000887540"/>
    </source>
</evidence>
<feature type="domain" description="Nuclear receptor" evidence="12">
    <location>
        <begin position="59"/>
        <end position="135"/>
    </location>
</feature>
<dbReference type="GO" id="GO:0000978">
    <property type="term" value="F:RNA polymerase II cis-regulatory region sequence-specific DNA binding"/>
    <property type="evidence" value="ECO:0007669"/>
    <property type="project" value="InterPro"/>
</dbReference>
<name>A0A914DZP5_9BILA</name>
<dbReference type="PANTHER" id="PTHR24083">
    <property type="entry name" value="NUCLEAR HORMONE RECEPTOR"/>
    <property type="match status" value="1"/>
</dbReference>
<dbReference type="PROSITE" id="PS51030">
    <property type="entry name" value="NUCLEAR_REC_DBD_2"/>
    <property type="match status" value="1"/>
</dbReference>
<dbReference type="Pfam" id="PF00104">
    <property type="entry name" value="Hormone_recep"/>
    <property type="match status" value="1"/>
</dbReference>